<evidence type="ECO:0000259" key="2">
    <source>
        <dbReference type="PROSITE" id="PS50878"/>
    </source>
</evidence>
<sequence>MEVNGVTQRVTTDNAATRSGVSSALVNPACIRRCNLSPLAANDEELQILGTCVLKLAGQGHEWQHEFLEGRVYFPRVEAPTGETVAAFTEEFRENVESLYRQHRSVRSKGRIMVKKGRDARIPIEIFPLPLDRPSLSTPRKVKQGGVVAWVVVLNPSDSTILVSNTTKKDIQIKKGMKLGFIFEEQPQTFSVEEKDWDRFLINMLEEEKKPQQAGRQLTAKDLDMGTSLKEEEKEMLLKLLNEKRDVFDEAGGPLRTTHLLKVRLPLRDPDKVIYQHNYVPNPVRDAAAAKVIQQMVKEEILEPAPHSNYRIPFMLVEKGVDPETKEMQVRMVLSANKLNETLARINYDPLQIPNVLAALKGKDMFSVINLSASFHQLEIDKRDRQVLTIQHRGRQYRYKKLPTGLSISSQYLCYALNLALGKILYKSAISYVDDTIVYSKGGFPAHLSALSEALDAFRDANFGINREKCRFAFKTISFLGYVLDGAEYRVDPSRFRAMEKLREYLPTSPITESLSEIFTRSASPSLKQRIQKKKIEWGEEQRLAVETLHKALLKNATLLHFDPKRPTVVSCDGSPVFGVGAVLFQKCPKSQKFKPVSLFSKQFTKSQRKMSAHDAELLAVLYTIRRWHSELHAVPFFTIYTDCSLTHPDNLTSPSSCHAKVQLHLVQFKGKYKIRHRSGREQIPEDFFSRDPDPVKEYDAREEERDAWALQDEELHRPDLCRGKAEKSINPLDKIDTSSETYKIISELENVANVNPGGKKLTFQNIAGVNFKFS</sequence>
<evidence type="ECO:0000256" key="1">
    <source>
        <dbReference type="ARBA" id="ARBA00023268"/>
    </source>
</evidence>
<dbReference type="PROSITE" id="PS50878">
    <property type="entry name" value="RT_POL"/>
    <property type="match status" value="1"/>
</dbReference>
<accession>A0AAE1GTJ8</accession>
<dbReference type="EMBL" id="JAHWGI010000064">
    <property type="protein sequence ID" value="KAK3908548.1"/>
    <property type="molecule type" value="Genomic_DNA"/>
</dbReference>
<dbReference type="Pfam" id="PF00078">
    <property type="entry name" value="RVT_1"/>
    <property type="match status" value="1"/>
</dbReference>
<dbReference type="InterPro" id="IPR043502">
    <property type="entry name" value="DNA/RNA_pol_sf"/>
</dbReference>
<name>A0AAE1GTJ8_9NEOP</name>
<dbReference type="Pfam" id="PF17919">
    <property type="entry name" value="RT_RNaseH_2"/>
    <property type="match status" value="1"/>
</dbReference>
<dbReference type="PANTHER" id="PTHR37984">
    <property type="entry name" value="PROTEIN CBG26694"/>
    <property type="match status" value="1"/>
</dbReference>
<dbReference type="AlphaFoldDB" id="A0AAE1GTJ8"/>
<dbReference type="InterPro" id="IPR041577">
    <property type="entry name" value="RT_RNaseH_2"/>
</dbReference>
<organism evidence="3 4">
    <name type="scientific">Frankliniella fusca</name>
    <dbReference type="NCBI Taxonomy" id="407009"/>
    <lineage>
        <taxon>Eukaryota</taxon>
        <taxon>Metazoa</taxon>
        <taxon>Ecdysozoa</taxon>
        <taxon>Arthropoda</taxon>
        <taxon>Hexapoda</taxon>
        <taxon>Insecta</taxon>
        <taxon>Pterygota</taxon>
        <taxon>Neoptera</taxon>
        <taxon>Paraneoptera</taxon>
        <taxon>Thysanoptera</taxon>
        <taxon>Terebrantia</taxon>
        <taxon>Thripoidea</taxon>
        <taxon>Thripidae</taxon>
        <taxon>Frankliniella</taxon>
    </lineage>
</organism>
<dbReference type="Proteomes" id="UP001219518">
    <property type="component" value="Unassembled WGS sequence"/>
</dbReference>
<feature type="domain" description="Reverse transcriptase" evidence="2">
    <location>
        <begin position="298"/>
        <end position="484"/>
    </location>
</feature>
<dbReference type="CDD" id="cd01647">
    <property type="entry name" value="RT_LTR"/>
    <property type="match status" value="1"/>
</dbReference>
<dbReference type="InterPro" id="IPR050951">
    <property type="entry name" value="Retrovirus_Pol_polyprotein"/>
</dbReference>
<dbReference type="GO" id="GO:0071897">
    <property type="term" value="P:DNA biosynthetic process"/>
    <property type="evidence" value="ECO:0007669"/>
    <property type="project" value="UniProtKB-ARBA"/>
</dbReference>
<gene>
    <name evidence="3" type="ORF">KUF71_003360</name>
</gene>
<evidence type="ECO:0000313" key="4">
    <source>
        <dbReference type="Proteomes" id="UP001219518"/>
    </source>
</evidence>
<dbReference type="GO" id="GO:0003824">
    <property type="term" value="F:catalytic activity"/>
    <property type="evidence" value="ECO:0007669"/>
    <property type="project" value="UniProtKB-KW"/>
</dbReference>
<dbReference type="InterPro" id="IPR000477">
    <property type="entry name" value="RT_dom"/>
</dbReference>
<reference evidence="3" key="1">
    <citation type="submission" date="2021-07" db="EMBL/GenBank/DDBJ databases">
        <authorList>
            <person name="Catto M.A."/>
            <person name="Jacobson A."/>
            <person name="Kennedy G."/>
            <person name="Labadie P."/>
            <person name="Hunt B.G."/>
            <person name="Srinivasan R."/>
        </authorList>
    </citation>
    <scope>NUCLEOTIDE SEQUENCE</scope>
    <source>
        <strain evidence="3">PL_HMW_Pooled</strain>
        <tissue evidence="3">Head</tissue>
    </source>
</reference>
<keyword evidence="4" id="KW-1185">Reference proteome</keyword>
<proteinExistence type="predicted"/>
<comment type="caution">
    <text evidence="3">The sequence shown here is derived from an EMBL/GenBank/DDBJ whole genome shotgun (WGS) entry which is preliminary data.</text>
</comment>
<dbReference type="InterPro" id="IPR043128">
    <property type="entry name" value="Rev_trsase/Diguanyl_cyclase"/>
</dbReference>
<evidence type="ECO:0000313" key="3">
    <source>
        <dbReference type="EMBL" id="KAK3908548.1"/>
    </source>
</evidence>
<keyword evidence="1" id="KW-0511">Multifunctional enzyme</keyword>
<dbReference type="Gene3D" id="3.10.10.10">
    <property type="entry name" value="HIV Type 1 Reverse Transcriptase, subunit A, domain 1"/>
    <property type="match status" value="1"/>
</dbReference>
<dbReference type="SUPFAM" id="SSF56672">
    <property type="entry name" value="DNA/RNA polymerases"/>
    <property type="match status" value="1"/>
</dbReference>
<dbReference type="PANTHER" id="PTHR37984:SF5">
    <property type="entry name" value="PROTEIN NYNRIN-LIKE"/>
    <property type="match status" value="1"/>
</dbReference>
<protein>
    <submittedName>
        <fullName evidence="3">Retrovirus-related Pol polyprotein from transposon 412</fullName>
    </submittedName>
</protein>
<dbReference type="Gene3D" id="3.30.70.270">
    <property type="match status" value="1"/>
</dbReference>
<reference evidence="3" key="2">
    <citation type="journal article" date="2023" name="BMC Genomics">
        <title>Pest status, molecular evolution, and epigenetic factors derived from the genome assembly of Frankliniella fusca, a thysanopteran phytovirus vector.</title>
        <authorList>
            <person name="Catto M.A."/>
            <person name="Labadie P.E."/>
            <person name="Jacobson A.L."/>
            <person name="Kennedy G.G."/>
            <person name="Srinivasan R."/>
            <person name="Hunt B.G."/>
        </authorList>
    </citation>
    <scope>NUCLEOTIDE SEQUENCE</scope>
    <source>
        <strain evidence="3">PL_HMW_Pooled</strain>
    </source>
</reference>